<dbReference type="Pfam" id="PF00669">
    <property type="entry name" value="Flagellin_N"/>
    <property type="match status" value="1"/>
</dbReference>
<dbReference type="PANTHER" id="PTHR42792">
    <property type="entry name" value="FLAGELLIN"/>
    <property type="match status" value="1"/>
</dbReference>
<dbReference type="AlphaFoldDB" id="A0AAU7DEP9"/>
<evidence type="ECO:0000313" key="2">
    <source>
        <dbReference type="EMBL" id="XBH16154.1"/>
    </source>
</evidence>
<dbReference type="InterPro" id="IPR001492">
    <property type="entry name" value="Flagellin"/>
</dbReference>
<evidence type="ECO:0000259" key="1">
    <source>
        <dbReference type="Pfam" id="PF00669"/>
    </source>
</evidence>
<dbReference type="PANTHER" id="PTHR42792:SF1">
    <property type="entry name" value="FLAGELLAR HOOK-ASSOCIATED PROTEIN 3"/>
    <property type="match status" value="1"/>
</dbReference>
<organism evidence="2">
    <name type="scientific">Telmatobacter sp. DSM 110680</name>
    <dbReference type="NCBI Taxonomy" id="3036704"/>
    <lineage>
        <taxon>Bacteria</taxon>
        <taxon>Pseudomonadati</taxon>
        <taxon>Acidobacteriota</taxon>
        <taxon>Terriglobia</taxon>
        <taxon>Terriglobales</taxon>
        <taxon>Acidobacteriaceae</taxon>
        <taxon>Telmatobacter</taxon>
    </lineage>
</organism>
<keyword evidence="2" id="KW-0966">Cell projection</keyword>
<name>A0AAU7DEP9_9BACT</name>
<proteinExistence type="predicted"/>
<gene>
    <name evidence="2" type="ORF">P8935_16445</name>
</gene>
<sequence length="298" mass="31053">MRVDPFYVTNLVSALDRTQGTEQALTNQLSSGIRFSSIGDDPVSAGRNVLLLNQIQKDDSFTQSSSLVTGQLQVADSALGSVVTQLTQAISLATSANNGTMNASDVQSIGSQISGILSEVESLANSSYQGQYIFAGGQTTTTPFTTLATTSPAVTTYNGDNDVNYLHTPNGQKIQLNVPGDQIFLGSTSVFGVLNSLVADYASGTVNTAQATQDTQALTSALNTVSQQRVTIDNSMTQLTAASGAITTEKTQLSAAQTDLMQADLATVATQLSLSKTQETALESVISQLGAGSLFDKL</sequence>
<dbReference type="InterPro" id="IPR001029">
    <property type="entry name" value="Flagellin_N"/>
</dbReference>
<protein>
    <submittedName>
        <fullName evidence="2">Flagellar hook-associated protein 3</fullName>
    </submittedName>
</protein>
<feature type="domain" description="Flagellin N-terminal" evidence="1">
    <location>
        <begin position="12"/>
        <end position="139"/>
    </location>
</feature>
<dbReference type="EMBL" id="CP121196">
    <property type="protein sequence ID" value="XBH16154.1"/>
    <property type="molecule type" value="Genomic_DNA"/>
</dbReference>
<accession>A0AAU7DEP9</accession>
<dbReference type="Gene3D" id="1.20.1330.10">
    <property type="entry name" value="f41 fragment of flagellin, N-terminal domain"/>
    <property type="match status" value="1"/>
</dbReference>
<keyword evidence="2" id="KW-0282">Flagellum</keyword>
<dbReference type="RefSeq" id="WP_348261381.1">
    <property type="nucleotide sequence ID" value="NZ_CP121196.1"/>
</dbReference>
<dbReference type="SUPFAM" id="SSF64518">
    <property type="entry name" value="Phase 1 flagellin"/>
    <property type="match status" value="1"/>
</dbReference>
<reference evidence="2" key="1">
    <citation type="submission" date="2023-03" db="EMBL/GenBank/DDBJ databases">
        <title>Edaphobacter sp.</title>
        <authorList>
            <person name="Huber K.J."/>
            <person name="Papendorf J."/>
            <person name="Pilke C."/>
            <person name="Bunk B."/>
            <person name="Sproeer C."/>
            <person name="Pester M."/>
        </authorList>
    </citation>
    <scope>NUCLEOTIDE SEQUENCE</scope>
    <source>
        <strain evidence="2">DSM 110680</strain>
    </source>
</reference>
<dbReference type="GO" id="GO:0005198">
    <property type="term" value="F:structural molecule activity"/>
    <property type="evidence" value="ECO:0007669"/>
    <property type="project" value="InterPro"/>
</dbReference>
<keyword evidence="2" id="KW-0969">Cilium</keyword>
<dbReference type="GO" id="GO:0009288">
    <property type="term" value="C:bacterial-type flagellum"/>
    <property type="evidence" value="ECO:0007669"/>
    <property type="project" value="InterPro"/>
</dbReference>